<dbReference type="GO" id="GO:0005737">
    <property type="term" value="C:cytoplasm"/>
    <property type="evidence" value="ECO:0007669"/>
    <property type="project" value="UniProtKB-SubCell"/>
</dbReference>
<keyword evidence="5 7" id="KW-0560">Oxidoreductase</keyword>
<dbReference type="SUPFAM" id="SSF53720">
    <property type="entry name" value="ALDH-like"/>
    <property type="match status" value="1"/>
</dbReference>
<protein>
    <recommendedName>
        <fullName evidence="7">Gamma-glutamyl phosphate reductase</fullName>
        <shortName evidence="7">GPR</shortName>
        <ecNumber evidence="7">1.2.1.41</ecNumber>
    </recommendedName>
    <alternativeName>
        <fullName evidence="7">Glutamate-5-semialdehyde dehydrogenase</fullName>
    </alternativeName>
    <alternativeName>
        <fullName evidence="7">Glutamyl-gamma-semialdehyde dehydrogenase</fullName>
        <shortName evidence="7">GSA dehydrogenase</shortName>
    </alternativeName>
</protein>
<comment type="caution">
    <text evidence="9">The sequence shown here is derived from an EMBL/GenBank/DDBJ whole genome shotgun (WGS) entry which is preliminary data.</text>
</comment>
<evidence type="ECO:0000256" key="3">
    <source>
        <dbReference type="ARBA" id="ARBA00022650"/>
    </source>
</evidence>
<dbReference type="InterPro" id="IPR016163">
    <property type="entry name" value="Ald_DH_C"/>
</dbReference>
<evidence type="ECO:0000313" key="9">
    <source>
        <dbReference type="EMBL" id="RDU72028.1"/>
    </source>
</evidence>
<comment type="similarity">
    <text evidence="7">Belongs to the gamma-glutamyl phosphate reductase family.</text>
</comment>
<keyword evidence="7" id="KW-0963">Cytoplasm</keyword>
<dbReference type="Gene3D" id="3.40.605.10">
    <property type="entry name" value="Aldehyde Dehydrogenase, Chain A, domain 1"/>
    <property type="match status" value="1"/>
</dbReference>
<evidence type="ECO:0000313" key="10">
    <source>
        <dbReference type="Proteomes" id="UP000256695"/>
    </source>
</evidence>
<dbReference type="AlphaFoldDB" id="A0A3D8J3G0"/>
<dbReference type="InterPro" id="IPR000965">
    <property type="entry name" value="GPR_dom"/>
</dbReference>
<evidence type="ECO:0000256" key="5">
    <source>
        <dbReference type="ARBA" id="ARBA00023002"/>
    </source>
</evidence>
<dbReference type="Proteomes" id="UP000256695">
    <property type="component" value="Unassembled WGS sequence"/>
</dbReference>
<dbReference type="Gene3D" id="3.40.309.10">
    <property type="entry name" value="Aldehyde Dehydrogenase, Chain A, domain 2"/>
    <property type="match status" value="1"/>
</dbReference>
<dbReference type="PANTHER" id="PTHR11063:SF8">
    <property type="entry name" value="DELTA-1-PYRROLINE-5-CARBOXYLATE SYNTHASE"/>
    <property type="match status" value="1"/>
</dbReference>
<evidence type="ECO:0000256" key="4">
    <source>
        <dbReference type="ARBA" id="ARBA00022857"/>
    </source>
</evidence>
<dbReference type="EMBL" id="NXLX01000022">
    <property type="protein sequence ID" value="RDU72028.1"/>
    <property type="molecule type" value="Genomic_DNA"/>
</dbReference>
<dbReference type="EC" id="1.2.1.41" evidence="7"/>
<dbReference type="RefSeq" id="WP_115579572.1">
    <property type="nucleotide sequence ID" value="NZ_NXLX01000022.1"/>
</dbReference>
<dbReference type="PANTHER" id="PTHR11063">
    <property type="entry name" value="GLUTAMATE SEMIALDEHYDE DEHYDROGENASE"/>
    <property type="match status" value="1"/>
</dbReference>
<keyword evidence="3 7" id="KW-0641">Proline biosynthesis</keyword>
<evidence type="ECO:0000256" key="7">
    <source>
        <dbReference type="HAMAP-Rule" id="MF_00412"/>
    </source>
</evidence>
<dbReference type="InterPro" id="IPR020593">
    <property type="entry name" value="G-glutamylP_reductase_CS"/>
</dbReference>
<dbReference type="Pfam" id="PF00171">
    <property type="entry name" value="Aldedh"/>
    <property type="match status" value="1"/>
</dbReference>
<comment type="function">
    <text evidence="7">Catalyzes the NADPH-dependent reduction of L-glutamate 5-phosphate into L-glutamate 5-semialdehyde and phosphate. The product spontaneously undergoes cyclization to form 1-pyrroline-5-carboxylate.</text>
</comment>
<keyword evidence="4 7" id="KW-0521">NADP</keyword>
<dbReference type="PIRSF" id="PIRSF000151">
    <property type="entry name" value="GPR"/>
    <property type="match status" value="1"/>
</dbReference>
<gene>
    <name evidence="7" type="primary">proA</name>
    <name evidence="9" type="ORF">CQA57_07235</name>
</gene>
<dbReference type="HAMAP" id="MF_00412">
    <property type="entry name" value="ProA"/>
    <property type="match status" value="1"/>
</dbReference>
<dbReference type="UniPathway" id="UPA00098">
    <property type="reaction ID" value="UER00360"/>
</dbReference>
<evidence type="ECO:0000256" key="2">
    <source>
        <dbReference type="ARBA" id="ARBA00022605"/>
    </source>
</evidence>
<dbReference type="InterPro" id="IPR015590">
    <property type="entry name" value="Aldehyde_DH_dom"/>
</dbReference>
<sequence>MLDKIKQVKKASFVLAASSLEKRNALIEAIARNFENHIALIIEANKKDMQNAKDISSALLDRLYLDEKRIASFISGLKKLICLPDPIGKIQERIQRNNGLEIIKKSVPLGVVGMIYESRPNVTSDAIGICLKSANAVVLKGGSEALYTNKILVELAKEALLKEGFPTSCIELIEDRDGVSQMLHLRGLIDVIIPRGSDRLIKFVVENSQVPVLETGSGNCHIFVDKSADFDMAAKIIINAKTSRVSVCNAIEKLLVHQDIAKDFLPFIILKLREKNVEVLGCKKSKEIVLDICEAQMQDYFEEYLDYKICIKVVCDADEAIEHINHYSSHHSEAIITQDLQNVEKFFQEVDSAVLYHNASTRFSDGDEFGFGAEIGISTQKIHTRGPMGLEALCSYKYLVSGKGQIR</sequence>
<accession>A0A3D8J3G0</accession>
<evidence type="ECO:0000256" key="1">
    <source>
        <dbReference type="ARBA" id="ARBA00004985"/>
    </source>
</evidence>
<comment type="pathway">
    <text evidence="1 7">Amino-acid biosynthesis; L-proline biosynthesis; L-glutamate 5-semialdehyde from L-glutamate: step 2/2.</text>
</comment>
<comment type="catalytic activity">
    <reaction evidence="6 7">
        <text>L-glutamate 5-semialdehyde + phosphate + NADP(+) = L-glutamyl 5-phosphate + NADPH + H(+)</text>
        <dbReference type="Rhea" id="RHEA:19541"/>
        <dbReference type="ChEBI" id="CHEBI:15378"/>
        <dbReference type="ChEBI" id="CHEBI:43474"/>
        <dbReference type="ChEBI" id="CHEBI:57783"/>
        <dbReference type="ChEBI" id="CHEBI:58066"/>
        <dbReference type="ChEBI" id="CHEBI:58274"/>
        <dbReference type="ChEBI" id="CHEBI:58349"/>
        <dbReference type="EC" id="1.2.1.41"/>
    </reaction>
</comment>
<dbReference type="OrthoDB" id="9809970at2"/>
<reference evidence="9 10" key="1">
    <citation type="submission" date="2018-04" db="EMBL/GenBank/DDBJ databases">
        <title>Novel Campyloabacter and Helicobacter Species and Strains.</title>
        <authorList>
            <person name="Mannion A.J."/>
            <person name="Shen Z."/>
            <person name="Fox J.G."/>
        </authorList>
    </citation>
    <scope>NUCLEOTIDE SEQUENCE [LARGE SCALE GENOMIC DNA]</scope>
    <source>
        <strain evidence="9 10">MIT 04-9362</strain>
    </source>
</reference>
<dbReference type="FunFam" id="3.40.309.10:FF:000006">
    <property type="entry name" value="Gamma-glutamyl phosphate reductase"/>
    <property type="match status" value="1"/>
</dbReference>
<dbReference type="NCBIfam" id="NF001221">
    <property type="entry name" value="PRK00197.1"/>
    <property type="match status" value="1"/>
</dbReference>
<dbReference type="NCBIfam" id="TIGR00407">
    <property type="entry name" value="proA"/>
    <property type="match status" value="1"/>
</dbReference>
<feature type="domain" description="Aldehyde dehydrogenase" evidence="8">
    <location>
        <begin position="7"/>
        <end position="269"/>
    </location>
</feature>
<dbReference type="PROSITE" id="PS01223">
    <property type="entry name" value="PROA"/>
    <property type="match status" value="1"/>
</dbReference>
<evidence type="ECO:0000256" key="6">
    <source>
        <dbReference type="ARBA" id="ARBA00049024"/>
    </source>
</evidence>
<proteinExistence type="inferred from homology"/>
<dbReference type="InterPro" id="IPR016161">
    <property type="entry name" value="Ald_DH/histidinol_DH"/>
</dbReference>
<dbReference type="GO" id="GO:0050661">
    <property type="term" value="F:NADP binding"/>
    <property type="evidence" value="ECO:0007669"/>
    <property type="project" value="InterPro"/>
</dbReference>
<organism evidence="9 10">
    <name type="scientific">Helicobacter anseris</name>
    <dbReference type="NCBI Taxonomy" id="375926"/>
    <lineage>
        <taxon>Bacteria</taxon>
        <taxon>Pseudomonadati</taxon>
        <taxon>Campylobacterota</taxon>
        <taxon>Epsilonproteobacteria</taxon>
        <taxon>Campylobacterales</taxon>
        <taxon>Helicobacteraceae</taxon>
        <taxon>Helicobacter</taxon>
    </lineage>
</organism>
<name>A0A3D8J3G0_9HELI</name>
<dbReference type="GO" id="GO:0055129">
    <property type="term" value="P:L-proline biosynthetic process"/>
    <property type="evidence" value="ECO:0007669"/>
    <property type="project" value="UniProtKB-UniRule"/>
</dbReference>
<dbReference type="CDD" id="cd07079">
    <property type="entry name" value="ALDH_F18-19_ProA-GPR"/>
    <property type="match status" value="1"/>
</dbReference>
<dbReference type="InterPro" id="IPR012134">
    <property type="entry name" value="Glu-5-SA_DH"/>
</dbReference>
<keyword evidence="2 7" id="KW-0028">Amino-acid biosynthesis</keyword>
<evidence type="ECO:0000259" key="8">
    <source>
        <dbReference type="Pfam" id="PF00171"/>
    </source>
</evidence>
<dbReference type="GO" id="GO:0004350">
    <property type="term" value="F:glutamate-5-semialdehyde dehydrogenase activity"/>
    <property type="evidence" value="ECO:0007669"/>
    <property type="project" value="UniProtKB-UniRule"/>
</dbReference>
<keyword evidence="10" id="KW-1185">Reference proteome</keyword>
<dbReference type="InterPro" id="IPR016162">
    <property type="entry name" value="Ald_DH_N"/>
</dbReference>
<comment type="subcellular location">
    <subcellularLocation>
        <location evidence="7">Cytoplasm</location>
    </subcellularLocation>
</comment>